<dbReference type="Proteomes" id="UP000003505">
    <property type="component" value="Unassembled WGS sequence"/>
</dbReference>
<dbReference type="OrthoDB" id="1666267at2"/>
<keyword evidence="1" id="KW-0732">Signal</keyword>
<dbReference type="EMBL" id="ACKP02000044">
    <property type="protein sequence ID" value="EEX76796.1"/>
    <property type="molecule type" value="Genomic_DNA"/>
</dbReference>
<evidence type="ECO:0000256" key="1">
    <source>
        <dbReference type="SAM" id="SignalP"/>
    </source>
</evidence>
<keyword evidence="5" id="KW-1185">Reference proteome</keyword>
<reference evidence="3 4" key="1">
    <citation type="submission" date="2009-09" db="EMBL/GenBank/DDBJ databases">
        <authorList>
            <person name="Weinstock G."/>
            <person name="Sodergren E."/>
            <person name="Clifton S."/>
            <person name="Fulton L."/>
            <person name="Fulton B."/>
            <person name="Courtney L."/>
            <person name="Fronick C."/>
            <person name="Harrison M."/>
            <person name="Strong C."/>
            <person name="Farmer C."/>
            <person name="Delahaunty K."/>
            <person name="Markovic C."/>
            <person name="Hall O."/>
            <person name="Minx P."/>
            <person name="Tomlinson C."/>
            <person name="Mitreva M."/>
            <person name="Nelson J."/>
            <person name="Hou S."/>
            <person name="Wollam A."/>
            <person name="Pepin K.H."/>
            <person name="Johnson M."/>
            <person name="Bhonagiri V."/>
            <person name="Nash W.E."/>
            <person name="Warren W."/>
            <person name="Chinwalla A."/>
            <person name="Mardis E.R."/>
            <person name="Wilson R.K."/>
        </authorList>
    </citation>
    <scope>NUCLEOTIDE SEQUENCE [LARGE SCALE GENOMIC DNA]</scope>
    <source>
        <strain evidence="3">ATCC 35185</strain>
        <strain evidence="4">ATCC 35185 / DSM 20758 / VPI D19B-28</strain>
    </source>
</reference>
<feature type="chain" id="PRO_5010828811" evidence="1">
    <location>
        <begin position="25"/>
        <end position="121"/>
    </location>
</feature>
<dbReference type="HOGENOM" id="CLU_2033893_0_0_9"/>
<protein>
    <submittedName>
        <fullName evidence="3">Uncharacterized protein</fullName>
    </submittedName>
</protein>
<dbReference type="AlphaFoldDB" id="C9LWP8"/>
<proteinExistence type="predicted"/>
<name>C9LWP8_SELS3</name>
<dbReference type="EMBL" id="CP002637">
    <property type="protein sequence ID" value="AEB99606.1"/>
    <property type="molecule type" value="Genomic_DNA"/>
</dbReference>
<dbReference type="Proteomes" id="UP000011124">
    <property type="component" value="Chromosome"/>
</dbReference>
<feature type="signal peptide" evidence="1">
    <location>
        <begin position="1"/>
        <end position="24"/>
    </location>
</feature>
<evidence type="ECO:0000313" key="5">
    <source>
        <dbReference type="Proteomes" id="UP000011124"/>
    </source>
</evidence>
<evidence type="ECO:0000313" key="2">
    <source>
        <dbReference type="EMBL" id="AEB99606.1"/>
    </source>
</evidence>
<accession>C9LWP8</accession>
<evidence type="ECO:0000313" key="4">
    <source>
        <dbReference type="Proteomes" id="UP000003505"/>
    </source>
</evidence>
<organism evidence="3 4">
    <name type="scientific">Selenomonas sputigena (strain ATCC 35185 / DSM 20758 / CCUG 44933 / VPI D19B-28)</name>
    <dbReference type="NCBI Taxonomy" id="546271"/>
    <lineage>
        <taxon>Bacteria</taxon>
        <taxon>Bacillati</taxon>
        <taxon>Bacillota</taxon>
        <taxon>Negativicutes</taxon>
        <taxon>Selenomonadales</taxon>
        <taxon>Selenomonadaceae</taxon>
        <taxon>Selenomonas</taxon>
    </lineage>
</organism>
<dbReference type="STRING" id="546271.Selsp_0636"/>
<dbReference type="RefSeq" id="WP_006193205.1">
    <property type="nucleotide sequence ID" value="NC_015437.1"/>
</dbReference>
<evidence type="ECO:0000313" key="3">
    <source>
        <dbReference type="EMBL" id="EEX76796.1"/>
    </source>
</evidence>
<reference evidence="2 5" key="2">
    <citation type="submission" date="2011-04" db="EMBL/GenBank/DDBJ databases">
        <title>The complete genome of Selenomonas sputigena DSM 20758.</title>
        <authorList>
            <consortium name="US DOE Joint Genome Institute (JGI-PGF)"/>
            <person name="Lucas S."/>
            <person name="Copeland A."/>
            <person name="Lapidus A."/>
            <person name="Bruce D."/>
            <person name="Goodwin L."/>
            <person name="Pitluck S."/>
            <person name="Peters L."/>
            <person name="Kyrpides N."/>
            <person name="Mavromatis K."/>
            <person name="Ivanova N."/>
            <person name="Ovchinnikova G."/>
            <person name="Teshima H."/>
            <person name="Detter J.C."/>
            <person name="Tapia R."/>
            <person name="Han C."/>
            <person name="Land M."/>
            <person name="Hauser L."/>
            <person name="Markowitz V."/>
            <person name="Cheng J.-F."/>
            <person name="Hugenholtz P."/>
            <person name="Woyke T."/>
            <person name="Wu D."/>
            <person name="Gronow S."/>
            <person name="Wellnitz S."/>
            <person name="Schneider S."/>
            <person name="Klenk H.-P."/>
            <person name="Eisen J.A."/>
        </authorList>
    </citation>
    <scope>NUCLEOTIDE SEQUENCE [LARGE SCALE GENOMIC DNA]</scope>
    <source>
        <strain evidence="2">ATCC 35185</strain>
        <strain evidence="5">ATCC 35185 / DSM 20758 / VPI D19B-28</strain>
    </source>
</reference>
<sequence length="121" mass="13585">MKRAVKVMVLVLTLMLAMSSMSFAMWTGTVSQSDFQNYVKSAKFAIFVKRGSTITMYEASSPSSAAGEFRSALPSGRLDVYTGNIAVRDYLEEYGYYDVRRDGEDIGGGVRAYHFTEWEKM</sequence>
<dbReference type="KEGG" id="ssg:Selsp_0636"/>
<gene>
    <name evidence="2" type="ordered locus">Selsp_0636</name>
    <name evidence="3" type="ORF">SELSPUOL_01903</name>
</gene>